<evidence type="ECO:0000313" key="2">
    <source>
        <dbReference type="Proteomes" id="UP000821853"/>
    </source>
</evidence>
<dbReference type="OrthoDB" id="6430666at2759"/>
<dbReference type="AlphaFoldDB" id="A0A9J6FF16"/>
<proteinExistence type="predicted"/>
<protein>
    <submittedName>
        <fullName evidence="1">Uncharacterized protein</fullName>
    </submittedName>
</protein>
<dbReference type="EMBL" id="JABSTR010000001">
    <property type="protein sequence ID" value="KAH9361634.1"/>
    <property type="molecule type" value="Genomic_DNA"/>
</dbReference>
<organism evidence="1 2">
    <name type="scientific">Haemaphysalis longicornis</name>
    <name type="common">Bush tick</name>
    <dbReference type="NCBI Taxonomy" id="44386"/>
    <lineage>
        <taxon>Eukaryota</taxon>
        <taxon>Metazoa</taxon>
        <taxon>Ecdysozoa</taxon>
        <taxon>Arthropoda</taxon>
        <taxon>Chelicerata</taxon>
        <taxon>Arachnida</taxon>
        <taxon>Acari</taxon>
        <taxon>Parasitiformes</taxon>
        <taxon>Ixodida</taxon>
        <taxon>Ixodoidea</taxon>
        <taxon>Ixodidae</taxon>
        <taxon>Haemaphysalinae</taxon>
        <taxon>Haemaphysalis</taxon>
    </lineage>
</organism>
<evidence type="ECO:0000313" key="1">
    <source>
        <dbReference type="EMBL" id="KAH9361634.1"/>
    </source>
</evidence>
<accession>A0A9J6FF16</accession>
<dbReference type="VEuPathDB" id="VectorBase:HLOH_041942"/>
<comment type="caution">
    <text evidence="1">The sequence shown here is derived from an EMBL/GenBank/DDBJ whole genome shotgun (WGS) entry which is preliminary data.</text>
</comment>
<gene>
    <name evidence="1" type="ORF">HPB48_005213</name>
</gene>
<dbReference type="Proteomes" id="UP000821853">
    <property type="component" value="Chromosome 1"/>
</dbReference>
<name>A0A9J6FF16_HAELO</name>
<sequence length="174" mass="19846">MRVLEAKIKRHLSEKQIIIGALAIDMISKDTLPSPPKRVVKEVKALGTTLADDLTQYHKKRAPLITSLLVGAEYYWDIVTPRTKRLQDKVMAAEAIPGWTLHGPTQFRAQPMKSSTVMVLEVNTTNEDINEEVKWIWKLESIGATTELTPRQQTTMEYIRTLKTPWLPRLALRS</sequence>
<reference evidence="1 2" key="1">
    <citation type="journal article" date="2020" name="Cell">
        <title>Large-Scale Comparative Analyses of Tick Genomes Elucidate Their Genetic Diversity and Vector Capacities.</title>
        <authorList>
            <consortium name="Tick Genome and Microbiome Consortium (TIGMIC)"/>
            <person name="Jia N."/>
            <person name="Wang J."/>
            <person name="Shi W."/>
            <person name="Du L."/>
            <person name="Sun Y."/>
            <person name="Zhan W."/>
            <person name="Jiang J.F."/>
            <person name="Wang Q."/>
            <person name="Zhang B."/>
            <person name="Ji P."/>
            <person name="Bell-Sakyi L."/>
            <person name="Cui X.M."/>
            <person name="Yuan T.T."/>
            <person name="Jiang B.G."/>
            <person name="Yang W.F."/>
            <person name="Lam T.T."/>
            <person name="Chang Q.C."/>
            <person name="Ding S.J."/>
            <person name="Wang X.J."/>
            <person name="Zhu J.G."/>
            <person name="Ruan X.D."/>
            <person name="Zhao L."/>
            <person name="Wei J.T."/>
            <person name="Ye R.Z."/>
            <person name="Que T.C."/>
            <person name="Du C.H."/>
            <person name="Zhou Y.H."/>
            <person name="Cheng J.X."/>
            <person name="Dai P.F."/>
            <person name="Guo W.B."/>
            <person name="Han X.H."/>
            <person name="Huang E.J."/>
            <person name="Li L.F."/>
            <person name="Wei W."/>
            <person name="Gao Y.C."/>
            <person name="Liu J.Z."/>
            <person name="Shao H.Z."/>
            <person name="Wang X."/>
            <person name="Wang C.C."/>
            <person name="Yang T.C."/>
            <person name="Huo Q.B."/>
            <person name="Li W."/>
            <person name="Chen H.Y."/>
            <person name="Chen S.E."/>
            <person name="Zhou L.G."/>
            <person name="Ni X.B."/>
            <person name="Tian J.H."/>
            <person name="Sheng Y."/>
            <person name="Liu T."/>
            <person name="Pan Y.S."/>
            <person name="Xia L.Y."/>
            <person name="Li J."/>
            <person name="Zhao F."/>
            <person name="Cao W.C."/>
        </authorList>
    </citation>
    <scope>NUCLEOTIDE SEQUENCE [LARGE SCALE GENOMIC DNA]</scope>
    <source>
        <strain evidence="1">HaeL-2018</strain>
    </source>
</reference>
<keyword evidence="2" id="KW-1185">Reference proteome</keyword>